<evidence type="ECO:0000259" key="6">
    <source>
        <dbReference type="PROSITE" id="PS50157"/>
    </source>
</evidence>
<dbReference type="Gene3D" id="3.30.160.60">
    <property type="entry name" value="Classic Zinc Finger"/>
    <property type="match status" value="1"/>
</dbReference>
<accession>A0A2D4NS03</accession>
<dbReference type="PANTHER" id="PTHR23235:SF178">
    <property type="entry name" value="C2H2-TYPE DOMAIN-CONTAINING PROTEIN-RELATED"/>
    <property type="match status" value="1"/>
</dbReference>
<dbReference type="InterPro" id="IPR036236">
    <property type="entry name" value="Znf_C2H2_sf"/>
</dbReference>
<evidence type="ECO:0000313" key="7">
    <source>
        <dbReference type="EMBL" id="LAB47746.1"/>
    </source>
</evidence>
<evidence type="ECO:0000256" key="2">
    <source>
        <dbReference type="ARBA" id="ARBA00022737"/>
    </source>
</evidence>
<dbReference type="InterPro" id="IPR013087">
    <property type="entry name" value="Znf_C2H2_type"/>
</dbReference>
<keyword evidence="1" id="KW-0479">Metal-binding</keyword>
<dbReference type="GO" id="GO:0000978">
    <property type="term" value="F:RNA polymerase II cis-regulatory region sequence-specific DNA binding"/>
    <property type="evidence" value="ECO:0007669"/>
    <property type="project" value="TreeGrafter"/>
</dbReference>
<dbReference type="GO" id="GO:0000981">
    <property type="term" value="F:DNA-binding transcription factor activity, RNA polymerase II-specific"/>
    <property type="evidence" value="ECO:0007669"/>
    <property type="project" value="TreeGrafter"/>
</dbReference>
<dbReference type="EMBL" id="IACN01013020">
    <property type="protein sequence ID" value="LAB47746.1"/>
    <property type="molecule type" value="Transcribed_RNA"/>
</dbReference>
<dbReference type="PROSITE" id="PS00028">
    <property type="entry name" value="ZINC_FINGER_C2H2_1"/>
    <property type="match status" value="1"/>
</dbReference>
<evidence type="ECO:0000256" key="3">
    <source>
        <dbReference type="ARBA" id="ARBA00022771"/>
    </source>
</evidence>
<sequence>MRLHTGEKPFKCINCGKSFRLSGNLTLHKRIHTGEAVSVYAVLEGNSEAVVTLIEIRRCISGIEINWFMLILNICFCRNVEICRNAWCMRKGFRSSRRFLIH</sequence>
<reference evidence="7" key="2">
    <citation type="submission" date="2017-11" db="EMBL/GenBank/DDBJ databases">
        <title>Coralsnake Venomics: Analyses of Venom Gland Transcriptomes and Proteomes of Six Brazilian Taxa.</title>
        <authorList>
            <person name="Aird S.D."/>
            <person name="Jorge da Silva N."/>
            <person name="Qiu L."/>
            <person name="Villar-Briones A."/>
            <person name="Aparecida-Saddi V."/>
            <person name="Campos-Telles M.P."/>
            <person name="Grau M."/>
            <person name="Mikheyev A.S."/>
        </authorList>
    </citation>
    <scope>NUCLEOTIDE SEQUENCE</scope>
    <source>
        <tissue evidence="7">Venom_gland</tissue>
    </source>
</reference>
<dbReference type="GO" id="GO:0008270">
    <property type="term" value="F:zinc ion binding"/>
    <property type="evidence" value="ECO:0007669"/>
    <property type="project" value="UniProtKB-KW"/>
</dbReference>
<evidence type="ECO:0000256" key="4">
    <source>
        <dbReference type="ARBA" id="ARBA00022833"/>
    </source>
</evidence>
<protein>
    <recommendedName>
        <fullName evidence="6">C2H2-type domain-containing protein</fullName>
    </recommendedName>
</protein>
<dbReference type="PROSITE" id="PS50157">
    <property type="entry name" value="ZINC_FINGER_C2H2_2"/>
    <property type="match status" value="1"/>
</dbReference>
<keyword evidence="3 5" id="KW-0863">Zinc-finger</keyword>
<evidence type="ECO:0000256" key="5">
    <source>
        <dbReference type="PROSITE-ProRule" id="PRU00042"/>
    </source>
</evidence>
<keyword evidence="2" id="KW-0677">Repeat</keyword>
<dbReference type="AlphaFoldDB" id="A0A2D4NS03"/>
<dbReference type="SUPFAM" id="SSF57667">
    <property type="entry name" value="beta-beta-alpha zinc fingers"/>
    <property type="match status" value="1"/>
</dbReference>
<keyword evidence="4" id="KW-0862">Zinc</keyword>
<reference evidence="7" key="1">
    <citation type="submission" date="2017-07" db="EMBL/GenBank/DDBJ databases">
        <authorList>
            <person name="Mikheyev A."/>
            <person name="Grau M."/>
        </authorList>
    </citation>
    <scope>NUCLEOTIDE SEQUENCE</scope>
    <source>
        <tissue evidence="7">Venom_gland</tissue>
    </source>
</reference>
<proteinExistence type="predicted"/>
<organism evidence="7">
    <name type="scientific">Micrurus surinamensis</name>
    <name type="common">Surinam coral snake</name>
    <dbReference type="NCBI Taxonomy" id="129470"/>
    <lineage>
        <taxon>Eukaryota</taxon>
        <taxon>Metazoa</taxon>
        <taxon>Chordata</taxon>
        <taxon>Craniata</taxon>
        <taxon>Vertebrata</taxon>
        <taxon>Euteleostomi</taxon>
        <taxon>Lepidosauria</taxon>
        <taxon>Squamata</taxon>
        <taxon>Bifurcata</taxon>
        <taxon>Unidentata</taxon>
        <taxon>Episquamata</taxon>
        <taxon>Toxicofera</taxon>
        <taxon>Serpentes</taxon>
        <taxon>Colubroidea</taxon>
        <taxon>Elapidae</taxon>
        <taxon>Elapinae</taxon>
        <taxon>Micrurus</taxon>
    </lineage>
</organism>
<dbReference type="FunFam" id="3.30.160.60:FF:002343">
    <property type="entry name" value="Zinc finger protein 33A"/>
    <property type="match status" value="1"/>
</dbReference>
<evidence type="ECO:0000256" key="1">
    <source>
        <dbReference type="ARBA" id="ARBA00022723"/>
    </source>
</evidence>
<dbReference type="SMART" id="SM00355">
    <property type="entry name" value="ZnF_C2H2"/>
    <property type="match status" value="1"/>
</dbReference>
<name>A0A2D4NS03_MICSU</name>
<dbReference type="PANTHER" id="PTHR23235">
    <property type="entry name" value="KRUEPPEL-LIKE TRANSCRIPTION FACTOR"/>
    <property type="match status" value="1"/>
</dbReference>
<feature type="domain" description="C2H2-type" evidence="6">
    <location>
        <begin position="10"/>
        <end position="37"/>
    </location>
</feature>